<sequence length="643" mass="74099">MAVKIENYFKDAAFEYEQIENDIRSKMPQGLSDEILAFVQVKTNEAMQNIWNIFQSRNNQLQQAQDSIPEEYTSQDVQAYYQSFFRITNPSYIAADIKRVLAFKELEQDYYDFINTMANGEYGELFHRYQYPSSFFDGMRRGITLDIQKLAESLKEYTDSIGQHAIVVDSVKSDQAGKSLIKGGASLLGLMIGVPFAGAGVGALMGDNSEERINKSIQKVFKSWDLFNARIHTFINELEIQYKFAMIAIYGSTLLQVHHQFKNLNVQFDELQLMKPAYSLTLTNTEKEKTREWIVKTTNGIQNLLKLKKYRQAIQVAAKFFTIVKNNPVMARTVINDQQSSMFIAHLFYYTAYQEALLEEYRNGHLDSFYQTSNYLFQEMFILIGEQDMQKIGFSSPSKLIIRMIKESVRRNQIGDLVIFHDHMGRVIDRIEKQHFYEGENTSNNLTKDMRGLYAARLFLMDHLHPSVKQENPLSKRDWKALIINDKELNQPDAFTTFLKKKYWLAAVWPWGNAPFTWIGAHKKALSGVVISIGLLTGAYFNSEEIYQFAKDKIGFGQEQTQASTDETTNKESISYHITTEFANVRSAPGLSSNVLFVATMEDSLKFLDQQSIDEENRVWYKVENQHGEIGWISSNIVAERNS</sequence>
<dbReference type="InterPro" id="IPR003646">
    <property type="entry name" value="SH3-like_bac-type"/>
</dbReference>
<dbReference type="Gene3D" id="2.30.30.40">
    <property type="entry name" value="SH3 Domains"/>
    <property type="match status" value="1"/>
</dbReference>
<dbReference type="AlphaFoldDB" id="A0A7C8GWF0"/>
<dbReference type="SMART" id="SM00287">
    <property type="entry name" value="SH3b"/>
    <property type="match status" value="1"/>
</dbReference>
<feature type="domain" description="SH3b" evidence="1">
    <location>
        <begin position="573"/>
        <end position="642"/>
    </location>
</feature>
<dbReference type="Proteomes" id="UP000480246">
    <property type="component" value="Unassembled WGS sequence"/>
</dbReference>
<evidence type="ECO:0000313" key="2">
    <source>
        <dbReference type="EMBL" id="KAB8139473.1"/>
    </source>
</evidence>
<protein>
    <submittedName>
        <fullName evidence="2">SH3 domain-containing protein</fullName>
    </submittedName>
</protein>
<organism evidence="2 3">
    <name type="scientific">Gracilibacillus oryzae</name>
    <dbReference type="NCBI Taxonomy" id="1672701"/>
    <lineage>
        <taxon>Bacteria</taxon>
        <taxon>Bacillati</taxon>
        <taxon>Bacillota</taxon>
        <taxon>Bacilli</taxon>
        <taxon>Bacillales</taxon>
        <taxon>Bacillaceae</taxon>
        <taxon>Gracilibacillus</taxon>
    </lineage>
</organism>
<accession>A0A7C8GWF0</accession>
<dbReference type="OrthoDB" id="2852535at2"/>
<reference evidence="2 3" key="1">
    <citation type="submission" date="2019-10" db="EMBL/GenBank/DDBJ databases">
        <title>Gracilibacillus sp. nov. isolated from rice seeds.</title>
        <authorList>
            <person name="He S."/>
        </authorList>
    </citation>
    <scope>NUCLEOTIDE SEQUENCE [LARGE SCALE GENOMIC DNA]</scope>
    <source>
        <strain evidence="2 3">TD8</strain>
    </source>
</reference>
<dbReference type="EMBL" id="WEID01000001">
    <property type="protein sequence ID" value="KAB8139473.1"/>
    <property type="molecule type" value="Genomic_DNA"/>
</dbReference>
<dbReference type="RefSeq" id="WP_153400748.1">
    <property type="nucleotide sequence ID" value="NZ_ML762424.1"/>
</dbReference>
<proteinExistence type="predicted"/>
<comment type="caution">
    <text evidence="2">The sequence shown here is derived from an EMBL/GenBank/DDBJ whole genome shotgun (WGS) entry which is preliminary data.</text>
</comment>
<name>A0A7C8GWF0_9BACI</name>
<evidence type="ECO:0000259" key="1">
    <source>
        <dbReference type="PROSITE" id="PS51781"/>
    </source>
</evidence>
<keyword evidence="3" id="KW-1185">Reference proteome</keyword>
<gene>
    <name evidence="2" type="ORF">F9U64_00110</name>
</gene>
<dbReference type="PROSITE" id="PS51781">
    <property type="entry name" value="SH3B"/>
    <property type="match status" value="1"/>
</dbReference>
<dbReference type="Pfam" id="PF08239">
    <property type="entry name" value="SH3_3"/>
    <property type="match status" value="1"/>
</dbReference>
<evidence type="ECO:0000313" key="3">
    <source>
        <dbReference type="Proteomes" id="UP000480246"/>
    </source>
</evidence>